<dbReference type="Gene3D" id="3.30.1340.10">
    <property type="entry name" value="HPr-like"/>
    <property type="match status" value="1"/>
</dbReference>
<dbReference type="GO" id="GO:0009401">
    <property type="term" value="P:phosphoenolpyruvate-dependent sugar phosphotransferase system"/>
    <property type="evidence" value="ECO:0007669"/>
    <property type="project" value="UniProtKB-KW"/>
</dbReference>
<dbReference type="InterPro" id="IPR000032">
    <property type="entry name" value="HPr-like"/>
</dbReference>
<dbReference type="SUPFAM" id="SSF55594">
    <property type="entry name" value="HPr-like"/>
    <property type="match status" value="1"/>
</dbReference>
<name>A0A3E2N5G3_9FIRM</name>
<dbReference type="OrthoDB" id="9809047at2"/>
<dbReference type="Proteomes" id="UP000260680">
    <property type="component" value="Unassembled WGS sequence"/>
</dbReference>
<dbReference type="InterPro" id="IPR035895">
    <property type="entry name" value="HPr-like_sf"/>
</dbReference>
<evidence type="ECO:0000313" key="6">
    <source>
        <dbReference type="Proteomes" id="UP000260680"/>
    </source>
</evidence>
<gene>
    <name evidence="5" type="ORF">DS742_24975</name>
</gene>
<comment type="subcellular location">
    <subcellularLocation>
        <location evidence="1">Cytoplasm</location>
    </subcellularLocation>
</comment>
<feature type="domain" description="HPr" evidence="4">
    <location>
        <begin position="1"/>
        <end position="90"/>
    </location>
</feature>
<dbReference type="PANTHER" id="PTHR33705">
    <property type="entry name" value="PHOSPHOCARRIER PROTEIN HPR"/>
    <property type="match status" value="1"/>
</dbReference>
<dbReference type="AlphaFoldDB" id="A0A3E2N5G3"/>
<protein>
    <submittedName>
        <fullName evidence="5">HPr family phosphocarrier protein</fullName>
    </submittedName>
</protein>
<reference evidence="5 6" key="1">
    <citation type="submission" date="2018-07" db="EMBL/GenBank/DDBJ databases">
        <title>New species, Clostridium PI-S10-A1B.</title>
        <authorList>
            <person name="Krishna G."/>
            <person name="Summeta K."/>
            <person name="Shikha S."/>
            <person name="Prabhu P.B."/>
            <person name="Suresh K."/>
        </authorList>
    </citation>
    <scope>NUCLEOTIDE SEQUENCE [LARGE SCALE GENOMIC DNA]</scope>
    <source>
        <strain evidence="5 6">PI-S10-A1B</strain>
    </source>
</reference>
<organism evidence="5 6">
    <name type="scientific">Lacrimispora amygdalina</name>
    <dbReference type="NCBI Taxonomy" id="253257"/>
    <lineage>
        <taxon>Bacteria</taxon>
        <taxon>Bacillati</taxon>
        <taxon>Bacillota</taxon>
        <taxon>Clostridia</taxon>
        <taxon>Lachnospirales</taxon>
        <taxon>Lachnospiraceae</taxon>
        <taxon>Lacrimispora</taxon>
    </lineage>
</organism>
<dbReference type="PRINTS" id="PR00107">
    <property type="entry name" value="PHOSPHOCPHPR"/>
</dbReference>
<evidence type="ECO:0000256" key="3">
    <source>
        <dbReference type="ARBA" id="ARBA00022683"/>
    </source>
</evidence>
<dbReference type="EMBL" id="QOHO01000101">
    <property type="protein sequence ID" value="RFZ76204.1"/>
    <property type="molecule type" value="Genomic_DNA"/>
</dbReference>
<evidence type="ECO:0000256" key="2">
    <source>
        <dbReference type="ARBA" id="ARBA00022490"/>
    </source>
</evidence>
<proteinExistence type="predicted"/>
<dbReference type="InterPro" id="IPR050399">
    <property type="entry name" value="HPr"/>
</dbReference>
<sequence length="90" mass="9944">MEKRSALITNSLGLHARPALQLVRLLKEYQCDIQVYKNKVISKKYQPKDIVSVMAMDAVKGDVLTFEANGTDAIEALEAATAFIKDNCGE</sequence>
<dbReference type="NCBIfam" id="TIGR01003">
    <property type="entry name" value="PTS_HPr_family"/>
    <property type="match status" value="1"/>
</dbReference>
<keyword evidence="2" id="KW-0963">Cytoplasm</keyword>
<dbReference type="RefSeq" id="WP_117419650.1">
    <property type="nucleotide sequence ID" value="NZ_QOHO01000101.1"/>
</dbReference>
<dbReference type="PANTHER" id="PTHR33705:SF2">
    <property type="entry name" value="PHOSPHOCARRIER PROTEIN NPR"/>
    <property type="match status" value="1"/>
</dbReference>
<evidence type="ECO:0000256" key="1">
    <source>
        <dbReference type="ARBA" id="ARBA00004496"/>
    </source>
</evidence>
<dbReference type="GO" id="GO:0005737">
    <property type="term" value="C:cytoplasm"/>
    <property type="evidence" value="ECO:0007669"/>
    <property type="project" value="UniProtKB-SubCell"/>
</dbReference>
<dbReference type="PROSITE" id="PS51350">
    <property type="entry name" value="PTS_HPR_DOM"/>
    <property type="match status" value="1"/>
</dbReference>
<evidence type="ECO:0000313" key="5">
    <source>
        <dbReference type="EMBL" id="RFZ76204.1"/>
    </source>
</evidence>
<accession>A0A3E2N5G3</accession>
<comment type="caution">
    <text evidence="5">The sequence shown here is derived from an EMBL/GenBank/DDBJ whole genome shotgun (WGS) entry which is preliminary data.</text>
</comment>
<dbReference type="Pfam" id="PF00381">
    <property type="entry name" value="PTS-HPr"/>
    <property type="match status" value="1"/>
</dbReference>
<keyword evidence="3" id="KW-0598">Phosphotransferase system</keyword>
<evidence type="ECO:0000259" key="4">
    <source>
        <dbReference type="PROSITE" id="PS51350"/>
    </source>
</evidence>
<dbReference type="CDD" id="cd00367">
    <property type="entry name" value="PTS-HPr_like"/>
    <property type="match status" value="1"/>
</dbReference>